<evidence type="ECO:0000256" key="10">
    <source>
        <dbReference type="ARBA" id="ARBA00023242"/>
    </source>
</evidence>
<dbReference type="InterPro" id="IPR051547">
    <property type="entry name" value="TDP2-like"/>
</dbReference>
<comment type="cofactor">
    <cofactor evidence="2">
        <name>Mg(2+)</name>
        <dbReference type="ChEBI" id="CHEBI:18420"/>
    </cofactor>
</comment>
<evidence type="ECO:0000259" key="11">
    <source>
        <dbReference type="Pfam" id="PF03372"/>
    </source>
</evidence>
<keyword evidence="8" id="KW-0460">Magnesium</keyword>
<dbReference type="PANTHER" id="PTHR15822">
    <property type="entry name" value="TRAF AND TNF RECEPTOR-ASSOCIATED PROTEIN"/>
    <property type="match status" value="1"/>
</dbReference>
<dbReference type="Gene3D" id="3.60.10.10">
    <property type="entry name" value="Endonuclease/exonuclease/phosphatase"/>
    <property type="match status" value="1"/>
</dbReference>
<reference evidence="13" key="1">
    <citation type="submission" date="2025-08" db="UniProtKB">
        <authorList>
            <consortium name="RefSeq"/>
        </authorList>
    </citation>
    <scope>IDENTIFICATION</scope>
</reference>
<dbReference type="InterPro" id="IPR005135">
    <property type="entry name" value="Endo/exonuclease/phosphatase"/>
</dbReference>
<organism evidence="12 13">
    <name type="scientific">Hydra vulgaris</name>
    <name type="common">Hydra</name>
    <name type="synonym">Hydra attenuata</name>
    <dbReference type="NCBI Taxonomy" id="6087"/>
    <lineage>
        <taxon>Eukaryota</taxon>
        <taxon>Metazoa</taxon>
        <taxon>Cnidaria</taxon>
        <taxon>Hydrozoa</taxon>
        <taxon>Hydroidolina</taxon>
        <taxon>Anthoathecata</taxon>
        <taxon>Aplanulata</taxon>
        <taxon>Hydridae</taxon>
        <taxon>Hydra</taxon>
    </lineage>
</organism>
<proteinExistence type="predicted"/>
<dbReference type="SUPFAM" id="SSF56219">
    <property type="entry name" value="DNase I-like"/>
    <property type="match status" value="1"/>
</dbReference>
<evidence type="ECO:0000256" key="7">
    <source>
        <dbReference type="ARBA" id="ARBA00022801"/>
    </source>
</evidence>
<keyword evidence="7" id="KW-0378">Hydrolase</keyword>
<sequence length="267" mass="31303">MANYDQEKDNIPCCLKVLSWNIDGLDDWCFDQRGSGICSIINTHYPDIVMLQEVLDEHLVIFEQFCQKYSFFPYKNSNYFNMIMLKKDINIVMVKFNPELFKNSKMERSLLKCEILFYNHPFLIMTTHLESLGDNSVMRIEQMRSCFETILKTSLSNFVIFAGDLNIREHELKSINCMFAKDTCNDAWESAGKDSSKKFTWDVLLNDNKSFQGKYPRARYDRMYYRDSNKIQATVSAFELVGTHRDKCGLFLSDHFGIIVSFLLNVF</sequence>
<evidence type="ECO:0000256" key="3">
    <source>
        <dbReference type="ARBA" id="ARBA00004322"/>
    </source>
</evidence>
<gene>
    <name evidence="13" type="primary">LOC101239845</name>
</gene>
<dbReference type="Pfam" id="PF03372">
    <property type="entry name" value="Exo_endo_phos"/>
    <property type="match status" value="1"/>
</dbReference>
<evidence type="ECO:0000256" key="6">
    <source>
        <dbReference type="ARBA" id="ARBA00022763"/>
    </source>
</evidence>
<keyword evidence="10" id="KW-0539">Nucleus</keyword>
<dbReference type="RefSeq" id="XP_065674776.1">
    <property type="nucleotide sequence ID" value="XM_065818704.1"/>
</dbReference>
<keyword evidence="9" id="KW-0234">DNA repair</keyword>
<feature type="domain" description="Endonuclease/exonuclease/phosphatase" evidence="11">
    <location>
        <begin position="18"/>
        <end position="255"/>
    </location>
</feature>
<dbReference type="CDD" id="cd09080">
    <property type="entry name" value="TDP2"/>
    <property type="match status" value="1"/>
</dbReference>
<evidence type="ECO:0000256" key="1">
    <source>
        <dbReference type="ARBA" id="ARBA00001936"/>
    </source>
</evidence>
<accession>A0ABM4DJU0</accession>
<comment type="cofactor">
    <cofactor evidence="1">
        <name>Mn(2+)</name>
        <dbReference type="ChEBI" id="CHEBI:29035"/>
    </cofactor>
</comment>
<evidence type="ECO:0000256" key="5">
    <source>
        <dbReference type="ARBA" id="ARBA00022723"/>
    </source>
</evidence>
<protein>
    <submittedName>
        <fullName evidence="13">Tyrosyl-DNA phosphodiesterase 2 isoform X2</fullName>
    </submittedName>
</protein>
<keyword evidence="12" id="KW-1185">Reference proteome</keyword>
<keyword evidence="6" id="KW-0227">DNA damage</keyword>
<keyword evidence="5" id="KW-0479">Metal-binding</keyword>
<dbReference type="InterPro" id="IPR036691">
    <property type="entry name" value="Endo/exonu/phosph_ase_sf"/>
</dbReference>
<evidence type="ECO:0000313" key="12">
    <source>
        <dbReference type="Proteomes" id="UP001652625"/>
    </source>
</evidence>
<keyword evidence="4" id="KW-0540">Nuclease</keyword>
<dbReference type="GeneID" id="101239845"/>
<evidence type="ECO:0000313" key="13">
    <source>
        <dbReference type="RefSeq" id="XP_065674776.1"/>
    </source>
</evidence>
<name>A0ABM4DJU0_HYDVU</name>
<dbReference type="Proteomes" id="UP001652625">
    <property type="component" value="Chromosome 15"/>
</dbReference>
<evidence type="ECO:0000256" key="8">
    <source>
        <dbReference type="ARBA" id="ARBA00022842"/>
    </source>
</evidence>
<evidence type="ECO:0000256" key="2">
    <source>
        <dbReference type="ARBA" id="ARBA00001946"/>
    </source>
</evidence>
<comment type="subcellular location">
    <subcellularLocation>
        <location evidence="3">Nucleus</location>
        <location evidence="3">PML body</location>
    </subcellularLocation>
</comment>
<evidence type="ECO:0000256" key="4">
    <source>
        <dbReference type="ARBA" id="ARBA00022722"/>
    </source>
</evidence>
<evidence type="ECO:0000256" key="9">
    <source>
        <dbReference type="ARBA" id="ARBA00023204"/>
    </source>
</evidence>
<dbReference type="PANTHER" id="PTHR15822:SF4">
    <property type="entry name" value="TYROSYL-DNA PHOSPHODIESTERASE 2"/>
    <property type="match status" value="1"/>
</dbReference>